<evidence type="ECO:0000313" key="7">
    <source>
        <dbReference type="Proteomes" id="UP001141806"/>
    </source>
</evidence>
<name>A0A9Q0KEQ2_9MAGN</name>
<dbReference type="InterPro" id="IPR003265">
    <property type="entry name" value="HhH-GPD_domain"/>
</dbReference>
<dbReference type="PANTHER" id="PTHR10242">
    <property type="entry name" value="8-OXOGUANINE DNA GLYCOSYLASE"/>
    <property type="match status" value="1"/>
</dbReference>
<evidence type="ECO:0000313" key="6">
    <source>
        <dbReference type="EMBL" id="KAJ4969095.1"/>
    </source>
</evidence>
<dbReference type="EMBL" id="JAMYWD010000006">
    <property type="protein sequence ID" value="KAJ4969095.1"/>
    <property type="molecule type" value="Genomic_DNA"/>
</dbReference>
<evidence type="ECO:0000256" key="3">
    <source>
        <dbReference type="ARBA" id="ARBA00044632"/>
    </source>
</evidence>
<dbReference type="GO" id="GO:0005634">
    <property type="term" value="C:nucleus"/>
    <property type="evidence" value="ECO:0007669"/>
    <property type="project" value="TreeGrafter"/>
</dbReference>
<evidence type="ECO:0000256" key="4">
    <source>
        <dbReference type="SAM" id="MobiDB-lite"/>
    </source>
</evidence>
<dbReference type="AlphaFoldDB" id="A0A9Q0KEQ2"/>
<dbReference type="GO" id="GO:0140078">
    <property type="term" value="F:class I DNA-(apurinic or apyrimidinic site) endonuclease activity"/>
    <property type="evidence" value="ECO:0007669"/>
    <property type="project" value="UniProtKB-EC"/>
</dbReference>
<accession>A0A9Q0KEQ2</accession>
<feature type="region of interest" description="Disordered" evidence="4">
    <location>
        <begin position="180"/>
        <end position="203"/>
    </location>
</feature>
<dbReference type="SUPFAM" id="SSF48150">
    <property type="entry name" value="DNA-glycosylase"/>
    <property type="match status" value="1"/>
</dbReference>
<dbReference type="EC" id="4.2.99.18" evidence="2"/>
<proteinExistence type="inferred from homology"/>
<protein>
    <recommendedName>
        <fullName evidence="2">DNA-(apurinic or apyrimidinic site) lyase</fullName>
        <ecNumber evidence="2">4.2.99.18</ecNumber>
    </recommendedName>
</protein>
<dbReference type="GO" id="GO:0034039">
    <property type="term" value="F:8-oxo-7,8-dihydroguanine DNA N-glycosylase activity"/>
    <property type="evidence" value="ECO:0007669"/>
    <property type="project" value="TreeGrafter"/>
</dbReference>
<dbReference type="Gene3D" id="1.10.340.30">
    <property type="entry name" value="Hypothetical protein, domain 2"/>
    <property type="match status" value="1"/>
</dbReference>
<dbReference type="OrthoDB" id="4951845at2759"/>
<evidence type="ECO:0000259" key="5">
    <source>
        <dbReference type="SMART" id="SM00478"/>
    </source>
</evidence>
<feature type="domain" description="HhH-GPD" evidence="5">
    <location>
        <begin position="212"/>
        <end position="368"/>
    </location>
</feature>
<gene>
    <name evidence="6" type="ORF">NE237_015796</name>
</gene>
<dbReference type="Proteomes" id="UP001141806">
    <property type="component" value="Unassembled WGS sequence"/>
</dbReference>
<keyword evidence="7" id="KW-1185">Reference proteome</keyword>
<reference evidence="6" key="1">
    <citation type="journal article" date="2023" name="Plant J.">
        <title>The genome of the king protea, Protea cynaroides.</title>
        <authorList>
            <person name="Chang J."/>
            <person name="Duong T.A."/>
            <person name="Schoeman C."/>
            <person name="Ma X."/>
            <person name="Roodt D."/>
            <person name="Barker N."/>
            <person name="Li Z."/>
            <person name="Van de Peer Y."/>
            <person name="Mizrachi E."/>
        </authorList>
    </citation>
    <scope>NUCLEOTIDE SEQUENCE</scope>
    <source>
        <tissue evidence="6">Young leaves</tissue>
    </source>
</reference>
<comment type="similarity">
    <text evidence="1">Belongs to the type-1 OGG1 family.</text>
</comment>
<dbReference type="SMART" id="SM00478">
    <property type="entry name" value="ENDO3c"/>
    <property type="match status" value="1"/>
</dbReference>
<evidence type="ECO:0000256" key="1">
    <source>
        <dbReference type="ARBA" id="ARBA00010679"/>
    </source>
</evidence>
<dbReference type="PANTHER" id="PTHR10242:SF7">
    <property type="entry name" value="HHH-GPD DOMAIN-CONTAINING PROTEIN"/>
    <property type="match status" value="1"/>
</dbReference>
<dbReference type="InterPro" id="IPR011257">
    <property type="entry name" value="DNA_glycosylase"/>
</dbReference>
<organism evidence="6 7">
    <name type="scientific">Protea cynaroides</name>
    <dbReference type="NCBI Taxonomy" id="273540"/>
    <lineage>
        <taxon>Eukaryota</taxon>
        <taxon>Viridiplantae</taxon>
        <taxon>Streptophyta</taxon>
        <taxon>Embryophyta</taxon>
        <taxon>Tracheophyta</taxon>
        <taxon>Spermatophyta</taxon>
        <taxon>Magnoliopsida</taxon>
        <taxon>Proteales</taxon>
        <taxon>Proteaceae</taxon>
        <taxon>Protea</taxon>
    </lineage>
</organism>
<comment type="catalytic activity">
    <reaction evidence="3">
        <text>2'-deoxyribonucleotide-(2'-deoxyribose 5'-phosphate)-2'-deoxyribonucleotide-DNA = a 3'-end 2'-deoxyribonucleotide-(2,3-dehydro-2,3-deoxyribose 5'-phosphate)-DNA + a 5'-end 5'-phospho-2'-deoxyribonucleoside-DNA + H(+)</text>
        <dbReference type="Rhea" id="RHEA:66592"/>
        <dbReference type="Rhea" id="RHEA-COMP:13180"/>
        <dbReference type="Rhea" id="RHEA-COMP:16897"/>
        <dbReference type="Rhea" id="RHEA-COMP:17067"/>
        <dbReference type="ChEBI" id="CHEBI:15378"/>
        <dbReference type="ChEBI" id="CHEBI:136412"/>
        <dbReference type="ChEBI" id="CHEBI:157695"/>
        <dbReference type="ChEBI" id="CHEBI:167181"/>
        <dbReference type="EC" id="4.2.99.18"/>
    </reaction>
</comment>
<dbReference type="InterPro" id="IPR052054">
    <property type="entry name" value="Oxidative_DNA_repair_enzyme"/>
</dbReference>
<comment type="caution">
    <text evidence="6">The sequence shown here is derived from an EMBL/GenBank/DDBJ whole genome shotgun (WGS) entry which is preliminary data.</text>
</comment>
<dbReference type="GO" id="GO:0006285">
    <property type="term" value="P:base-excision repair, AP site formation"/>
    <property type="evidence" value="ECO:0007669"/>
    <property type="project" value="TreeGrafter"/>
</dbReference>
<sequence>MAPKRDRNKEEEPSMEMYLPLGESASSFNLAKAVCNHGFFMMAPNLWIPSTKTLERPLRLSDAMSVIVRVSHPRKHDSLRVLVLGTNSLSPQDQQVLLVKTLTYAQVARMLRISKEDERKLREFHKIHSRAKKKGFGSVFRSPSLFEDLVKSMLLCNCRWKRTLDMAKALCDLQLALNGGSDHQKGKQSISKMIGRREPKRKNVTNEAIDINNEQQQMVSYTNSLERRRQYGNFPSSKELANLDEEELERKNCYLGYRAFYILELAKRIETGEIKLENHNEDDYDKLIRKLKCIKGVGSFTCDNVLMCLGFYERVPIDTETVRHLQEFHGRKDCTIRTAKKYISKIYGKYAPFQCLAYWLELLEFYEKKFGKLSQMPHSNYYVVTGAAEVEKLTQ</sequence>
<evidence type="ECO:0000256" key="2">
    <source>
        <dbReference type="ARBA" id="ARBA00012720"/>
    </source>
</evidence>